<dbReference type="GO" id="GO:0030838">
    <property type="term" value="P:positive regulation of actin filament polymerization"/>
    <property type="evidence" value="ECO:0007669"/>
    <property type="project" value="TreeGrafter"/>
</dbReference>
<dbReference type="Proteomes" id="UP000046392">
    <property type="component" value="Unplaced"/>
</dbReference>
<dbReference type="PANTHER" id="PTHR14206:SF7">
    <property type="entry name" value="INSULIN RECEPTOR SUBSTRATE 53 KDA, ISOFORM A"/>
    <property type="match status" value="1"/>
</dbReference>
<evidence type="ECO:0000256" key="1">
    <source>
        <dbReference type="ARBA" id="ARBA00022443"/>
    </source>
</evidence>
<dbReference type="Gene3D" id="2.30.30.40">
    <property type="entry name" value="SH3 Domains"/>
    <property type="match status" value="1"/>
</dbReference>
<dbReference type="InterPro" id="IPR027267">
    <property type="entry name" value="AH/BAR_dom_sf"/>
</dbReference>
<dbReference type="GO" id="GO:0051017">
    <property type="term" value="P:actin filament bundle assembly"/>
    <property type="evidence" value="ECO:0007669"/>
    <property type="project" value="TreeGrafter"/>
</dbReference>
<dbReference type="InterPro" id="IPR036028">
    <property type="entry name" value="SH3-like_dom_sf"/>
</dbReference>
<proteinExistence type="predicted"/>
<dbReference type="WBParaSite" id="SPAL_0001446300.1">
    <property type="protein sequence ID" value="SPAL_0001446300.1"/>
    <property type="gene ID" value="SPAL_0001446300"/>
</dbReference>
<dbReference type="SUPFAM" id="SSF50044">
    <property type="entry name" value="SH3-domain"/>
    <property type="match status" value="1"/>
</dbReference>
<name>A0A0N5C980_STREA</name>
<dbReference type="GO" id="GO:0051764">
    <property type="term" value="P:actin crosslink formation"/>
    <property type="evidence" value="ECO:0007669"/>
    <property type="project" value="TreeGrafter"/>
</dbReference>
<evidence type="ECO:0000256" key="3">
    <source>
        <dbReference type="SAM" id="Coils"/>
    </source>
</evidence>
<reference evidence="6" key="1">
    <citation type="submission" date="2017-02" db="UniProtKB">
        <authorList>
            <consortium name="WormBaseParasite"/>
        </authorList>
    </citation>
    <scope>IDENTIFICATION</scope>
</reference>
<dbReference type="GO" id="GO:0005654">
    <property type="term" value="C:nucleoplasm"/>
    <property type="evidence" value="ECO:0007669"/>
    <property type="project" value="TreeGrafter"/>
</dbReference>
<evidence type="ECO:0000259" key="4">
    <source>
        <dbReference type="PROSITE" id="PS50002"/>
    </source>
</evidence>
<feature type="coiled-coil region" evidence="3">
    <location>
        <begin position="217"/>
        <end position="244"/>
    </location>
</feature>
<evidence type="ECO:0000313" key="6">
    <source>
        <dbReference type="WBParaSite" id="SPAL_0001446300.1"/>
    </source>
</evidence>
<dbReference type="AlphaFoldDB" id="A0A0N5C980"/>
<dbReference type="InterPro" id="IPR027681">
    <property type="entry name" value="IRSp53/IRTKS/Pinkbar"/>
</dbReference>
<protein>
    <submittedName>
        <fullName evidence="6">SH3 domain-containing protein</fullName>
    </submittedName>
</protein>
<dbReference type="GO" id="GO:0005829">
    <property type="term" value="C:cytosol"/>
    <property type="evidence" value="ECO:0007669"/>
    <property type="project" value="TreeGrafter"/>
</dbReference>
<dbReference type="PROSITE" id="PS50002">
    <property type="entry name" value="SH3"/>
    <property type="match status" value="1"/>
</dbReference>
<dbReference type="SUPFAM" id="SSF103657">
    <property type="entry name" value="BAR/IMD domain-like"/>
    <property type="match status" value="1"/>
</dbReference>
<keyword evidence="5" id="KW-1185">Reference proteome</keyword>
<keyword evidence="1 2" id="KW-0728">SH3 domain</keyword>
<evidence type="ECO:0000256" key="2">
    <source>
        <dbReference type="PROSITE-ProRule" id="PRU00192"/>
    </source>
</evidence>
<dbReference type="InterPro" id="IPR001452">
    <property type="entry name" value="SH3_domain"/>
</dbReference>
<accession>A0A0N5C980</accession>
<dbReference type="PANTHER" id="PTHR14206">
    <property type="entry name" value="BRAIN-SPECIFIC ANGIOGENESIS INHIBITOR 1-ASSOCIATED PROTEIN 2"/>
    <property type="match status" value="1"/>
</dbReference>
<feature type="domain" description="SH3" evidence="4">
    <location>
        <begin position="424"/>
        <end position="485"/>
    </location>
</feature>
<organism evidence="5 6">
    <name type="scientific">Strongyloides papillosus</name>
    <name type="common">Intestinal threadworm</name>
    <dbReference type="NCBI Taxonomy" id="174720"/>
    <lineage>
        <taxon>Eukaryota</taxon>
        <taxon>Metazoa</taxon>
        <taxon>Ecdysozoa</taxon>
        <taxon>Nematoda</taxon>
        <taxon>Chromadorea</taxon>
        <taxon>Rhabditida</taxon>
        <taxon>Tylenchina</taxon>
        <taxon>Panagrolaimomorpha</taxon>
        <taxon>Strongyloidoidea</taxon>
        <taxon>Strongyloididae</taxon>
        <taxon>Strongyloides</taxon>
    </lineage>
</organism>
<dbReference type="Gene3D" id="1.20.1270.60">
    <property type="entry name" value="Arfaptin homology (AH) domain/BAR domain"/>
    <property type="match status" value="1"/>
</dbReference>
<evidence type="ECO:0000313" key="5">
    <source>
        <dbReference type="Proteomes" id="UP000046392"/>
    </source>
</evidence>
<sequence>MASLTKINNDSRYKIIKNIQQQIEEKFYPQLLSLTNAGEKWLKTIEDMTSASKTYLTALNEFSKSSPENCEGAKVASYETKEMAGNFDLVLKEYTESIESIRKFVAKLQVQSKKEKSHIATMKETFDQQVKKKNALLKKKKLTDNDVQEFLNVSLEEHENIAKIRYDFIARFNREITKKQIEFYKNALQLIDPSYSNTRHNTLSKNDARNLIKEDDLKDVKKEDENLELELIEAAEEIKNIVQEEPINNVINIQEIHTTDTESIPSRLTPATVELVHEELPESPFVIETPTPDHPIITIEDGNKNITNDDNENNNNIMKQKQMIEEFEKKVEEVRQKNAPPVVMPRVTKIRNEVKKVVHEQHQHHRHHYHHTTTSPITIKDESSAVKHYSSSFPDNKIYHDRIPIPAPDYDDKPIPIFKYNTWEYGNLVLAKIYYSPRSKAELGLEKGKKYFFMKGGNRGWIFCRDLDTSRSGWCPSDFVELYKS</sequence>
<keyword evidence="3" id="KW-0175">Coiled coil</keyword>